<feature type="binding site" evidence="1">
    <location>
        <position position="99"/>
    </location>
    <ligand>
        <name>Zn(2+)</name>
        <dbReference type="ChEBI" id="CHEBI:29105"/>
    </ligand>
</feature>
<protein>
    <submittedName>
        <fullName evidence="3">Transcriptional repressor</fullName>
    </submittedName>
</protein>
<dbReference type="InterPro" id="IPR036390">
    <property type="entry name" value="WH_DNA-bd_sf"/>
</dbReference>
<reference evidence="3 4" key="1">
    <citation type="submission" date="2019-09" db="EMBL/GenBank/DDBJ databases">
        <title>Genomes of Cryomorphaceae.</title>
        <authorList>
            <person name="Bowman J.P."/>
        </authorList>
    </citation>
    <scope>NUCLEOTIDE SEQUENCE [LARGE SCALE GENOMIC DNA]</scope>
    <source>
        <strain evidence="3 4">KCTC 52047</strain>
    </source>
</reference>
<dbReference type="GO" id="GO:0008270">
    <property type="term" value="F:zinc ion binding"/>
    <property type="evidence" value="ECO:0007669"/>
    <property type="project" value="TreeGrafter"/>
</dbReference>
<accession>A0A6N6MAC5</accession>
<dbReference type="GO" id="GO:1900376">
    <property type="term" value="P:regulation of secondary metabolite biosynthetic process"/>
    <property type="evidence" value="ECO:0007669"/>
    <property type="project" value="TreeGrafter"/>
</dbReference>
<dbReference type="EMBL" id="WACR01000002">
    <property type="protein sequence ID" value="KAB1065660.1"/>
    <property type="molecule type" value="Genomic_DNA"/>
</dbReference>
<gene>
    <name evidence="3" type="ORF">F3059_03120</name>
</gene>
<dbReference type="AlphaFoldDB" id="A0A6N6MAC5"/>
<proteinExistence type="predicted"/>
<dbReference type="PANTHER" id="PTHR33202">
    <property type="entry name" value="ZINC UPTAKE REGULATION PROTEIN"/>
    <property type="match status" value="1"/>
</dbReference>
<feature type="binding site" evidence="1">
    <location>
        <position position="96"/>
    </location>
    <ligand>
        <name>Zn(2+)</name>
        <dbReference type="ChEBI" id="CHEBI:29105"/>
    </ligand>
</feature>
<comment type="cofactor">
    <cofactor evidence="2">
        <name>Mn(2+)</name>
        <dbReference type="ChEBI" id="CHEBI:29035"/>
    </cofactor>
    <cofactor evidence="2">
        <name>Fe(2+)</name>
        <dbReference type="ChEBI" id="CHEBI:29033"/>
    </cofactor>
    <text evidence="2">Binds 1 Mn(2+) or Fe(2+) ion per subunit.</text>
</comment>
<dbReference type="GO" id="GO:0045892">
    <property type="term" value="P:negative regulation of DNA-templated transcription"/>
    <property type="evidence" value="ECO:0007669"/>
    <property type="project" value="TreeGrafter"/>
</dbReference>
<dbReference type="InterPro" id="IPR002481">
    <property type="entry name" value="FUR"/>
</dbReference>
<evidence type="ECO:0000313" key="4">
    <source>
        <dbReference type="Proteomes" id="UP000435357"/>
    </source>
</evidence>
<keyword evidence="1" id="KW-0862">Zinc</keyword>
<dbReference type="GO" id="GO:0000976">
    <property type="term" value="F:transcription cis-regulatory region binding"/>
    <property type="evidence" value="ECO:0007669"/>
    <property type="project" value="TreeGrafter"/>
</dbReference>
<comment type="caution">
    <text evidence="3">The sequence shown here is derived from an EMBL/GenBank/DDBJ whole genome shotgun (WGS) entry which is preliminary data.</text>
</comment>
<evidence type="ECO:0000256" key="1">
    <source>
        <dbReference type="PIRSR" id="PIRSR602481-1"/>
    </source>
</evidence>
<feature type="binding site" evidence="2">
    <location>
        <position position="111"/>
    </location>
    <ligand>
        <name>Fe cation</name>
        <dbReference type="ChEBI" id="CHEBI:24875"/>
    </ligand>
</feature>
<keyword evidence="4" id="KW-1185">Reference proteome</keyword>
<dbReference type="RefSeq" id="WP_151166485.1">
    <property type="nucleotide sequence ID" value="NZ_WACR01000002.1"/>
</dbReference>
<evidence type="ECO:0000313" key="3">
    <source>
        <dbReference type="EMBL" id="KAB1065660.1"/>
    </source>
</evidence>
<dbReference type="OrthoDB" id="594893at2"/>
<comment type="cofactor">
    <cofactor evidence="1">
        <name>Zn(2+)</name>
        <dbReference type="ChEBI" id="CHEBI:29105"/>
    </cofactor>
    <text evidence="1">Binds 1 zinc ion per subunit.</text>
</comment>
<feature type="binding site" evidence="1">
    <location>
        <position position="134"/>
    </location>
    <ligand>
        <name>Zn(2+)</name>
        <dbReference type="ChEBI" id="CHEBI:29105"/>
    </ligand>
</feature>
<name>A0A6N6MAC5_9FLAO</name>
<keyword evidence="1" id="KW-0479">Metal-binding</keyword>
<organism evidence="3 4">
    <name type="scientific">Salibacter halophilus</name>
    <dbReference type="NCBI Taxonomy" id="1803916"/>
    <lineage>
        <taxon>Bacteria</taxon>
        <taxon>Pseudomonadati</taxon>
        <taxon>Bacteroidota</taxon>
        <taxon>Flavobacteriia</taxon>
        <taxon>Flavobacteriales</taxon>
        <taxon>Salibacteraceae</taxon>
        <taxon>Salibacter</taxon>
    </lineage>
</organism>
<dbReference type="InterPro" id="IPR036388">
    <property type="entry name" value="WH-like_DNA-bd_sf"/>
</dbReference>
<dbReference type="Pfam" id="PF01475">
    <property type="entry name" value="FUR"/>
    <property type="match status" value="1"/>
</dbReference>
<keyword evidence="2" id="KW-0408">Iron</keyword>
<evidence type="ECO:0000256" key="2">
    <source>
        <dbReference type="PIRSR" id="PIRSR602481-2"/>
    </source>
</evidence>
<feature type="binding site" evidence="1">
    <location>
        <position position="131"/>
    </location>
    <ligand>
        <name>Zn(2+)</name>
        <dbReference type="ChEBI" id="CHEBI:29105"/>
    </ligand>
</feature>
<dbReference type="Gene3D" id="1.10.10.10">
    <property type="entry name" value="Winged helix-like DNA-binding domain superfamily/Winged helix DNA-binding domain"/>
    <property type="match status" value="1"/>
</dbReference>
<dbReference type="Proteomes" id="UP000435357">
    <property type="component" value="Unassembled WGS sequence"/>
</dbReference>
<dbReference type="GO" id="GO:0003700">
    <property type="term" value="F:DNA-binding transcription factor activity"/>
    <property type="evidence" value="ECO:0007669"/>
    <property type="project" value="InterPro"/>
</dbReference>
<dbReference type="PANTHER" id="PTHR33202:SF22">
    <property type="entry name" value="HYDROGEN PEROXIDE SENSITIVE REPRESSOR"/>
    <property type="match status" value="1"/>
</dbReference>
<sequence length="137" mass="15631">MEATELLKKHNLRKTATRTEVLKEYLSAGKALSHAELESKLGEHFDRVTLYRTLNSFEEKGLLHKVYDETGTVRFSLCSDHCDVSSHEDDHVHFHCTKCGNSYCLDLPIPEMNLPKDLMINDVYMVANGICKTCQRA</sequence>
<dbReference type="SUPFAM" id="SSF46785">
    <property type="entry name" value="Winged helix' DNA-binding domain"/>
    <property type="match status" value="1"/>
</dbReference>